<evidence type="ECO:0000313" key="5">
    <source>
        <dbReference type="RefSeq" id="XP_019617078.1"/>
    </source>
</evidence>
<feature type="repeat" description="ANK" evidence="3">
    <location>
        <begin position="35"/>
        <end position="67"/>
    </location>
</feature>
<evidence type="ECO:0000256" key="3">
    <source>
        <dbReference type="PROSITE-ProRule" id="PRU00023"/>
    </source>
</evidence>
<protein>
    <submittedName>
        <fullName evidence="5">Uncharacterized protein LOC109464512</fullName>
    </submittedName>
</protein>
<dbReference type="GeneID" id="109464512"/>
<feature type="repeat" description="ANK" evidence="3">
    <location>
        <begin position="68"/>
        <end position="100"/>
    </location>
</feature>
<dbReference type="SUPFAM" id="SSF48403">
    <property type="entry name" value="Ankyrin repeat"/>
    <property type="match status" value="1"/>
</dbReference>
<keyword evidence="1" id="KW-0677">Repeat</keyword>
<evidence type="ECO:0000313" key="4">
    <source>
        <dbReference type="Proteomes" id="UP000515135"/>
    </source>
</evidence>
<gene>
    <name evidence="5" type="primary">LOC109464512</name>
</gene>
<reference evidence="5" key="1">
    <citation type="submission" date="2025-08" db="UniProtKB">
        <authorList>
            <consortium name="RefSeq"/>
        </authorList>
    </citation>
    <scope>IDENTIFICATION</scope>
    <source>
        <tissue evidence="5">Gonad</tissue>
    </source>
</reference>
<dbReference type="PROSITE" id="PS50297">
    <property type="entry name" value="ANK_REP_REGION"/>
    <property type="match status" value="3"/>
</dbReference>
<proteinExistence type="predicted"/>
<organism evidence="4 5">
    <name type="scientific">Branchiostoma belcheri</name>
    <name type="common">Amphioxus</name>
    <dbReference type="NCBI Taxonomy" id="7741"/>
    <lineage>
        <taxon>Eukaryota</taxon>
        <taxon>Metazoa</taxon>
        <taxon>Chordata</taxon>
        <taxon>Cephalochordata</taxon>
        <taxon>Leptocardii</taxon>
        <taxon>Amphioxiformes</taxon>
        <taxon>Branchiostomatidae</taxon>
        <taxon>Branchiostoma</taxon>
    </lineage>
</organism>
<feature type="repeat" description="ANK" evidence="3">
    <location>
        <begin position="101"/>
        <end position="133"/>
    </location>
</feature>
<dbReference type="Pfam" id="PF12796">
    <property type="entry name" value="Ank_2"/>
    <property type="match status" value="1"/>
</dbReference>
<dbReference type="KEGG" id="bbel:109464512"/>
<dbReference type="InterPro" id="IPR002110">
    <property type="entry name" value="Ankyrin_rpt"/>
</dbReference>
<dbReference type="PRINTS" id="PR01415">
    <property type="entry name" value="ANKYRIN"/>
</dbReference>
<evidence type="ECO:0000256" key="2">
    <source>
        <dbReference type="ARBA" id="ARBA00023043"/>
    </source>
</evidence>
<dbReference type="Gene3D" id="1.25.40.20">
    <property type="entry name" value="Ankyrin repeat-containing domain"/>
    <property type="match status" value="2"/>
</dbReference>
<dbReference type="Proteomes" id="UP000515135">
    <property type="component" value="Unplaced"/>
</dbReference>
<dbReference type="SMART" id="SM00248">
    <property type="entry name" value="ANK"/>
    <property type="match status" value="3"/>
</dbReference>
<evidence type="ECO:0000256" key="1">
    <source>
        <dbReference type="ARBA" id="ARBA00022737"/>
    </source>
</evidence>
<dbReference type="RefSeq" id="XP_019617078.1">
    <property type="nucleotide sequence ID" value="XM_019761519.1"/>
</dbReference>
<dbReference type="InterPro" id="IPR036770">
    <property type="entry name" value="Ankyrin_rpt-contain_sf"/>
</dbReference>
<dbReference type="AlphaFoldDB" id="A0A6P4XY73"/>
<dbReference type="Pfam" id="PF13606">
    <property type="entry name" value="Ank_3"/>
    <property type="match status" value="1"/>
</dbReference>
<keyword evidence="4" id="KW-1185">Reference proteome</keyword>
<accession>A0A6P4XY73</accession>
<name>A0A6P4XY73_BRABE</name>
<dbReference type="PANTHER" id="PTHR24171">
    <property type="entry name" value="ANKYRIN REPEAT DOMAIN-CONTAINING PROTEIN 39-RELATED"/>
    <property type="match status" value="1"/>
</dbReference>
<dbReference type="PROSITE" id="PS50088">
    <property type="entry name" value="ANK_REPEAT"/>
    <property type="match status" value="3"/>
</dbReference>
<keyword evidence="2 3" id="KW-0040">ANK repeat</keyword>
<sequence>MDDGEFWRALRAGDVQTVETGLLAGRDVNQSLTRNGRTALHLVSLIGKTGVVELLIQHDANLEARDKVGRTALHVASSNGQTGVVKLLIQHRADVQASDEYGRTALHMASSNGQTGVVELLIQHDADLEARDEVSTDMAIISCKD</sequence>
<dbReference type="OrthoDB" id="9995210at2759"/>